<dbReference type="InterPro" id="IPR023416">
    <property type="entry name" value="Transthyretin/HIU_hydrolase_d"/>
</dbReference>
<comment type="catalytic activity">
    <reaction evidence="1 7">
        <text>5-hydroxyisourate + H2O = 5-hydroxy-2-oxo-4-ureido-2,5-dihydro-1H-imidazole-5-carboxylate + H(+)</text>
        <dbReference type="Rhea" id="RHEA:23736"/>
        <dbReference type="ChEBI" id="CHEBI:15377"/>
        <dbReference type="ChEBI" id="CHEBI:15378"/>
        <dbReference type="ChEBI" id="CHEBI:18072"/>
        <dbReference type="ChEBI" id="CHEBI:58639"/>
        <dbReference type="EC" id="3.5.2.17"/>
    </reaction>
</comment>
<evidence type="ECO:0000256" key="2">
    <source>
        <dbReference type="ARBA" id="ARBA00002704"/>
    </source>
</evidence>
<dbReference type="PANTHER" id="PTHR10395">
    <property type="entry name" value="URICASE AND TRANSTHYRETIN-RELATED"/>
    <property type="match status" value="1"/>
</dbReference>
<evidence type="ECO:0000256" key="6">
    <source>
        <dbReference type="ARBA" id="ARBA00022801"/>
    </source>
</evidence>
<dbReference type="PANTHER" id="PTHR10395:SF7">
    <property type="entry name" value="5-HYDROXYISOURATE HYDROLASE"/>
    <property type="match status" value="1"/>
</dbReference>
<dbReference type="InterPro" id="IPR036817">
    <property type="entry name" value="Transthyretin/HIU_hydrolase_sf"/>
</dbReference>
<evidence type="ECO:0000256" key="1">
    <source>
        <dbReference type="ARBA" id="ARBA00001043"/>
    </source>
</evidence>
<dbReference type="Pfam" id="PF00576">
    <property type="entry name" value="Transthyretin"/>
    <property type="match status" value="1"/>
</dbReference>
<comment type="function">
    <text evidence="2">Catalyzes the hydrolysis of 5-hydroxyisourate (HIU) to 2-oxo-4-hydroxy-4-carboxy-5-ureidoimidazoline (OHCU).</text>
</comment>
<dbReference type="InterPro" id="IPR023418">
    <property type="entry name" value="Thyroxine_BS"/>
</dbReference>
<keyword evidence="6 7" id="KW-0378">Hydrolase</keyword>
<dbReference type="PROSITE" id="PS00768">
    <property type="entry name" value="TRANSTHYRETIN_1"/>
    <property type="match status" value="1"/>
</dbReference>
<evidence type="ECO:0000256" key="3">
    <source>
        <dbReference type="ARBA" id="ARBA00009850"/>
    </source>
</evidence>
<organism evidence="9 10">
    <name type="scientific">Sinobaca qinghaiensis</name>
    <dbReference type="NCBI Taxonomy" id="342944"/>
    <lineage>
        <taxon>Bacteria</taxon>
        <taxon>Bacillati</taxon>
        <taxon>Bacillota</taxon>
        <taxon>Bacilli</taxon>
        <taxon>Bacillales</taxon>
        <taxon>Sporolactobacillaceae</taxon>
        <taxon>Sinobaca</taxon>
    </lineage>
</organism>
<protein>
    <recommendedName>
        <fullName evidence="7">5-hydroxyisourate hydrolase</fullName>
        <shortName evidence="7">HIU hydrolase</shortName>
        <shortName evidence="7">HIUHase</shortName>
        <ecNumber evidence="7">3.5.2.17</ecNumber>
    </recommendedName>
</protein>
<dbReference type="Proteomes" id="UP000285120">
    <property type="component" value="Unassembled WGS sequence"/>
</dbReference>
<feature type="domain" description="Transthyretin/hydroxyisourate hydrolase" evidence="8">
    <location>
        <begin position="3"/>
        <end position="117"/>
    </location>
</feature>
<dbReference type="Gene3D" id="2.60.40.180">
    <property type="entry name" value="Transthyretin/hydroxyisourate hydrolase domain"/>
    <property type="match status" value="1"/>
</dbReference>
<dbReference type="AlphaFoldDB" id="A0A419UZW9"/>
<accession>A0A419UZW9</accession>
<evidence type="ECO:0000259" key="8">
    <source>
        <dbReference type="Pfam" id="PF00576"/>
    </source>
</evidence>
<dbReference type="EMBL" id="RAPK01000010">
    <property type="protein sequence ID" value="RKD71237.1"/>
    <property type="molecule type" value="Genomic_DNA"/>
</dbReference>
<sequence length="118" mass="13415">MALTTHILDIAHGRPAASVQVQLFSIDEAGTRTQLREDWTNDDGRLNVPMLHADQLKAGEYEMLFFIGNYFASIEQAPADEPRFLQHVCIRFGISAPEEHYHIPLLISPWGYQTYRGS</sequence>
<evidence type="ECO:0000256" key="4">
    <source>
        <dbReference type="ARBA" id="ARBA00011881"/>
    </source>
</evidence>
<comment type="similarity">
    <text evidence="3 7">Belongs to the transthyretin family. 5-hydroxyisourate hydrolase subfamily.</text>
</comment>
<reference evidence="9 10" key="1">
    <citation type="submission" date="2018-09" db="EMBL/GenBank/DDBJ databases">
        <title>Genomic Encyclopedia of Archaeal and Bacterial Type Strains, Phase II (KMG-II): from individual species to whole genera.</title>
        <authorList>
            <person name="Goeker M."/>
        </authorList>
    </citation>
    <scope>NUCLEOTIDE SEQUENCE [LARGE SCALE GENOMIC DNA]</scope>
    <source>
        <strain evidence="9 10">DSM 17008</strain>
    </source>
</reference>
<dbReference type="PROSITE" id="PS00769">
    <property type="entry name" value="TRANSTHYRETIN_2"/>
    <property type="match status" value="1"/>
</dbReference>
<dbReference type="GO" id="GO:0006144">
    <property type="term" value="P:purine nucleobase metabolic process"/>
    <property type="evidence" value="ECO:0007669"/>
    <property type="project" value="UniProtKB-KW"/>
</dbReference>
<gene>
    <name evidence="9" type="ORF">ATL39_2633</name>
</gene>
<comment type="caution">
    <text evidence="9">The sequence shown here is derived from an EMBL/GenBank/DDBJ whole genome shotgun (WGS) entry which is preliminary data.</text>
</comment>
<keyword evidence="10" id="KW-1185">Reference proteome</keyword>
<evidence type="ECO:0000313" key="10">
    <source>
        <dbReference type="Proteomes" id="UP000285120"/>
    </source>
</evidence>
<evidence type="ECO:0000256" key="5">
    <source>
        <dbReference type="ARBA" id="ARBA00022631"/>
    </source>
</evidence>
<dbReference type="NCBIfam" id="TIGR02962">
    <property type="entry name" value="hdxy_isourate"/>
    <property type="match status" value="1"/>
</dbReference>
<dbReference type="EC" id="3.5.2.17" evidence="7"/>
<evidence type="ECO:0000313" key="9">
    <source>
        <dbReference type="EMBL" id="RKD71237.1"/>
    </source>
</evidence>
<keyword evidence="5 7" id="KW-0659">Purine metabolism</keyword>
<dbReference type="CDD" id="cd05822">
    <property type="entry name" value="TLP_HIUase"/>
    <property type="match status" value="1"/>
</dbReference>
<dbReference type="GO" id="GO:0033971">
    <property type="term" value="F:hydroxyisourate hydrolase activity"/>
    <property type="evidence" value="ECO:0007669"/>
    <property type="project" value="UniProtKB-EC"/>
</dbReference>
<proteinExistence type="inferred from homology"/>
<comment type="subunit">
    <text evidence="4 7">Homotetramer.</text>
</comment>
<evidence type="ECO:0000256" key="7">
    <source>
        <dbReference type="RuleBase" id="RU361270"/>
    </source>
</evidence>
<dbReference type="InterPro" id="IPR023419">
    <property type="entry name" value="Transthyretin_CS"/>
</dbReference>
<dbReference type="InterPro" id="IPR014306">
    <property type="entry name" value="Hydroxyisourate_hydrolase"/>
</dbReference>
<name>A0A419UZW9_9BACL</name>
<dbReference type="SUPFAM" id="SSF49472">
    <property type="entry name" value="Transthyretin (synonym: prealbumin)"/>
    <property type="match status" value="1"/>
</dbReference>